<keyword evidence="1" id="KW-1133">Transmembrane helix</keyword>
<feature type="transmembrane region" description="Helical" evidence="1">
    <location>
        <begin position="94"/>
        <end position="114"/>
    </location>
</feature>
<keyword evidence="2" id="KW-0378">Hydrolase</keyword>
<dbReference type="PANTHER" id="PTHR40031:SF1">
    <property type="entry name" value="MEMBRANE-BOUND METAL-DEPENDENT HYDROLASE"/>
    <property type="match status" value="1"/>
</dbReference>
<dbReference type="OrthoDB" id="110250at2"/>
<keyword evidence="1" id="KW-0812">Transmembrane</keyword>
<dbReference type="STRING" id="2756.BFR44_10515"/>
<dbReference type="PANTHER" id="PTHR40031">
    <property type="entry name" value="HYPOTHETICAL MEMBRANE SPANNING PROTEIN"/>
    <property type="match status" value="1"/>
</dbReference>
<dbReference type="KEGG" id="bths:CNY62_10295"/>
<dbReference type="InterPro" id="IPR053170">
    <property type="entry name" value="Transcription_regulator"/>
</dbReference>
<dbReference type="Proteomes" id="UP000243591">
    <property type="component" value="Chromosome"/>
</dbReference>
<protein>
    <submittedName>
        <fullName evidence="2">Metal-dependent hydrolase</fullName>
    </submittedName>
</protein>
<dbReference type="GO" id="GO:0016787">
    <property type="term" value="F:hydrolase activity"/>
    <property type="evidence" value="ECO:0007669"/>
    <property type="project" value="UniProtKB-KW"/>
</dbReference>
<feature type="transmembrane region" description="Helical" evidence="1">
    <location>
        <begin position="69"/>
        <end position="88"/>
    </location>
</feature>
<feature type="transmembrane region" description="Helical" evidence="1">
    <location>
        <begin position="126"/>
        <end position="152"/>
    </location>
</feature>
<sequence>MDSATHLAMGVAIGGLATVDPTFQSADVSMIGLMGAMIISQQAPDIDTVLKLKGNGIYIRNHRGITHSLPFLFIWPALITIVFGYLFNLNMTHLFLWSFFAVFLHVFVDIFNSYGTQALRPITKTWIGLGFINTFDWFIFGTHVIAIALWLIYKQPLLIFGTLYLILAVYYIIRYLIQRSVKRSVTRLLDDEVEQIIIASTSRFFQWRVAVTTKNKYYVARAYRTQVMFLESFDRIPLPKEDPIILNALKDENVKSFLSFSKVYRWHLERLPDNGFLVVFTDLRYRSNGHYPFVAVVKLDSTLKIHSSYTGWIFTEGKLQKKLFLDEQYL</sequence>
<proteinExistence type="predicted"/>
<evidence type="ECO:0000313" key="2">
    <source>
        <dbReference type="EMBL" id="ATF26745.1"/>
    </source>
</evidence>
<organism evidence="2 3">
    <name type="scientific">Brochothrix thermosphacta</name>
    <name type="common">Microbacterium thermosphactum</name>
    <dbReference type="NCBI Taxonomy" id="2756"/>
    <lineage>
        <taxon>Bacteria</taxon>
        <taxon>Bacillati</taxon>
        <taxon>Bacillota</taxon>
        <taxon>Bacilli</taxon>
        <taxon>Bacillales</taxon>
        <taxon>Listeriaceae</taxon>
        <taxon>Brochothrix</taxon>
    </lineage>
</organism>
<keyword evidence="3" id="KW-1185">Reference proteome</keyword>
<dbReference type="AlphaFoldDB" id="A0A1D2KA77"/>
<name>A0A1D2KA77_BROTH</name>
<evidence type="ECO:0000313" key="3">
    <source>
        <dbReference type="Proteomes" id="UP000243591"/>
    </source>
</evidence>
<reference evidence="2 3" key="1">
    <citation type="submission" date="2017-09" db="EMBL/GenBank/DDBJ databases">
        <title>Complete Genome Sequences of Two Strains of the Meat Spoilage Bacterium Brochothrix thermosphacta Isolated from Ground Chicken.</title>
        <authorList>
            <person name="Paoli G.C."/>
            <person name="Wijey C."/>
            <person name="Chen C.-Y."/>
            <person name="Nguyen L."/>
            <person name="Yan X."/>
            <person name="Irwin P.L."/>
        </authorList>
    </citation>
    <scope>NUCLEOTIDE SEQUENCE [LARGE SCALE GENOMIC DNA]</scope>
    <source>
        <strain evidence="2 3">BI</strain>
    </source>
</reference>
<keyword evidence="1" id="KW-0472">Membrane</keyword>
<evidence type="ECO:0000256" key="1">
    <source>
        <dbReference type="SAM" id="Phobius"/>
    </source>
</evidence>
<dbReference type="RefSeq" id="WP_069126107.1">
    <property type="nucleotide sequence ID" value="NZ_CBCPIX010000004.1"/>
</dbReference>
<gene>
    <name evidence="2" type="ORF">CNY62_10295</name>
</gene>
<dbReference type="EMBL" id="CP023483">
    <property type="protein sequence ID" value="ATF26745.1"/>
    <property type="molecule type" value="Genomic_DNA"/>
</dbReference>
<accession>A0A1D2KA77</accession>
<dbReference type="InterPro" id="IPR007404">
    <property type="entry name" value="YdjM-like"/>
</dbReference>
<dbReference type="Pfam" id="PF04307">
    <property type="entry name" value="YdjM"/>
    <property type="match status" value="1"/>
</dbReference>
<feature type="transmembrane region" description="Helical" evidence="1">
    <location>
        <begin position="158"/>
        <end position="177"/>
    </location>
</feature>